<proteinExistence type="predicted"/>
<gene>
    <name evidence="1" type="ORF">IV02_20855</name>
</gene>
<dbReference type="EMBL" id="JPQT01000119">
    <property type="protein sequence ID" value="KFE49099.1"/>
    <property type="molecule type" value="Genomic_DNA"/>
</dbReference>
<name>A0A085V0Y6_PSESX</name>
<protein>
    <submittedName>
        <fullName evidence="1">Uncharacterized protein</fullName>
    </submittedName>
</protein>
<dbReference type="Proteomes" id="UP000028643">
    <property type="component" value="Unassembled WGS sequence"/>
</dbReference>
<dbReference type="PATRIC" id="fig|317.174.peg.4264"/>
<evidence type="ECO:0000313" key="1">
    <source>
        <dbReference type="EMBL" id="KFE49099.1"/>
    </source>
</evidence>
<accession>A0A085V0Y6</accession>
<comment type="caution">
    <text evidence="1">The sequence shown here is derived from an EMBL/GenBank/DDBJ whole genome shotgun (WGS) entry which is preliminary data.</text>
</comment>
<reference evidence="1 2" key="1">
    <citation type="submission" date="2014-07" db="EMBL/GenBank/DDBJ databases">
        <title>Draft Genome Sequences of Environmental Pseudomonas syringae strains.</title>
        <authorList>
            <person name="Baltrus D.A."/>
            <person name="Berge O."/>
            <person name="Morris C."/>
        </authorList>
    </citation>
    <scope>NUCLEOTIDE SEQUENCE [LARGE SCALE GENOMIC DNA]</scope>
    <source>
        <strain evidence="1 2">CEB003</strain>
    </source>
</reference>
<dbReference type="AlphaFoldDB" id="A0A085V0Y6"/>
<dbReference type="RefSeq" id="WP_020289983.1">
    <property type="nucleotide sequence ID" value="NZ_JPQT01000119.1"/>
</dbReference>
<evidence type="ECO:0000313" key="2">
    <source>
        <dbReference type="Proteomes" id="UP000028643"/>
    </source>
</evidence>
<organism evidence="1 2">
    <name type="scientific">Pseudomonas syringae</name>
    <dbReference type="NCBI Taxonomy" id="317"/>
    <lineage>
        <taxon>Bacteria</taxon>
        <taxon>Pseudomonadati</taxon>
        <taxon>Pseudomonadota</taxon>
        <taxon>Gammaproteobacteria</taxon>
        <taxon>Pseudomonadales</taxon>
        <taxon>Pseudomonadaceae</taxon>
        <taxon>Pseudomonas</taxon>
    </lineage>
</organism>
<sequence length="165" mass="18371">MDEIQRLGELLSANQRNEEQKHQQFHTGLAQWEASIAALYRQIEAWLKPLIDSGQITVEYEPHLAQSKGYPDENSPFRTQRMTLTIAGRQVAFIPDAMGAKGLVSIAATGLSVHAQEVVTLSCQDPAQGTQWLEKKRIGVKESDAQPFTADYFAKQLQALVPLHS</sequence>